<comment type="caution">
    <text evidence="2">The sequence shown here is derived from an EMBL/GenBank/DDBJ whole genome shotgun (WGS) entry which is preliminary data.</text>
</comment>
<dbReference type="Proteomes" id="UP001152321">
    <property type="component" value="Unassembled WGS sequence"/>
</dbReference>
<feature type="domain" description="NADPH-dependent FMN reductase-like" evidence="1">
    <location>
        <begin position="4"/>
        <end position="143"/>
    </location>
</feature>
<keyword evidence="3" id="KW-1185">Reference proteome</keyword>
<name>A0ABT6DIF5_9BACT</name>
<evidence type="ECO:0000259" key="1">
    <source>
        <dbReference type="Pfam" id="PF03358"/>
    </source>
</evidence>
<protein>
    <submittedName>
        <fullName evidence="2">NAD(P)H-dependent oxidoreductase</fullName>
    </submittedName>
</protein>
<dbReference type="PANTHER" id="PTHR30543">
    <property type="entry name" value="CHROMATE REDUCTASE"/>
    <property type="match status" value="1"/>
</dbReference>
<proteinExistence type="predicted"/>
<dbReference type="InterPro" id="IPR029039">
    <property type="entry name" value="Flavoprotein-like_sf"/>
</dbReference>
<organism evidence="2 3">
    <name type="scientific">Bdellovibrio svalbardensis</name>
    <dbReference type="NCBI Taxonomy" id="2972972"/>
    <lineage>
        <taxon>Bacteria</taxon>
        <taxon>Pseudomonadati</taxon>
        <taxon>Bdellovibrionota</taxon>
        <taxon>Bdellovibrionia</taxon>
        <taxon>Bdellovibrionales</taxon>
        <taxon>Pseudobdellovibrionaceae</taxon>
        <taxon>Bdellovibrio</taxon>
    </lineage>
</organism>
<dbReference type="RefSeq" id="WP_277578089.1">
    <property type="nucleotide sequence ID" value="NZ_JANRMI010000002.1"/>
</dbReference>
<sequence>MKYIIAGTDRPGSSTLKLSKYIQGIYKSLGEDVEIIDLLEVKEHLHTGPHYGKDEPGIRPYLDKIAQSDGLIMVCPEYNGSLPGVLKYFIDHWRFPESFEYRPVCFVGLSAGMFGGLRPVEHLQQIFSYRNAFMFPERVFIMASHKVINADGEVQDEAIKALLLQQAKNFGKFTKALSSAKLDANSVIELKKKA</sequence>
<dbReference type="Pfam" id="PF03358">
    <property type="entry name" value="FMN_red"/>
    <property type="match status" value="1"/>
</dbReference>
<evidence type="ECO:0000313" key="3">
    <source>
        <dbReference type="Proteomes" id="UP001152321"/>
    </source>
</evidence>
<dbReference type="SUPFAM" id="SSF52218">
    <property type="entry name" value="Flavoproteins"/>
    <property type="match status" value="1"/>
</dbReference>
<gene>
    <name evidence="2" type="ORF">NWE73_09570</name>
</gene>
<evidence type="ECO:0000313" key="2">
    <source>
        <dbReference type="EMBL" id="MDG0816612.1"/>
    </source>
</evidence>
<dbReference type="EMBL" id="JANRMI010000002">
    <property type="protein sequence ID" value="MDG0816612.1"/>
    <property type="molecule type" value="Genomic_DNA"/>
</dbReference>
<dbReference type="InterPro" id="IPR005025">
    <property type="entry name" value="FMN_Rdtase-like_dom"/>
</dbReference>
<accession>A0ABT6DIF5</accession>
<dbReference type="Gene3D" id="3.40.50.360">
    <property type="match status" value="1"/>
</dbReference>
<dbReference type="PANTHER" id="PTHR30543:SF21">
    <property type="entry name" value="NAD(P)H-DEPENDENT FMN REDUCTASE LOT6"/>
    <property type="match status" value="1"/>
</dbReference>
<dbReference type="InterPro" id="IPR050712">
    <property type="entry name" value="NAD(P)H-dep_reductase"/>
</dbReference>
<reference evidence="2" key="1">
    <citation type="submission" date="2022-08" db="EMBL/GenBank/DDBJ databases">
        <title>Novel Bdellovibrio Species Isolated from Svalbard: Designation Bdellovibrio svalbardensis.</title>
        <authorList>
            <person name="Mitchell R.J."/>
            <person name="Choi S.Y."/>
        </authorList>
    </citation>
    <scope>NUCLEOTIDE SEQUENCE</scope>
    <source>
        <strain evidence="2">PAP01</strain>
    </source>
</reference>